<dbReference type="PROSITE" id="PS00310">
    <property type="entry name" value="LAMP_1"/>
    <property type="match status" value="1"/>
</dbReference>
<evidence type="ECO:0000256" key="9">
    <source>
        <dbReference type="ARBA" id="ARBA00023180"/>
    </source>
</evidence>
<evidence type="ECO:0000256" key="10">
    <source>
        <dbReference type="PROSITE-ProRule" id="PRU00740"/>
    </source>
</evidence>
<dbReference type="Pfam" id="PF01299">
    <property type="entry name" value="Lamp2-like_luminal"/>
    <property type="match status" value="2"/>
</dbReference>
<evidence type="ECO:0000256" key="3">
    <source>
        <dbReference type="ARBA" id="ARBA00022475"/>
    </source>
</evidence>
<keyword evidence="3" id="KW-1003">Cell membrane</keyword>
<protein>
    <submittedName>
        <fullName evidence="14">LAMP1 protein</fullName>
    </submittedName>
</protein>
<evidence type="ECO:0000313" key="15">
    <source>
        <dbReference type="Proteomes" id="UP000838412"/>
    </source>
</evidence>
<dbReference type="PANTHER" id="PTHR11506">
    <property type="entry name" value="LYSOSOME-ASSOCIATED MEMBRANE GLYCOPROTEIN"/>
    <property type="match status" value="1"/>
</dbReference>
<dbReference type="InterPro" id="IPR002000">
    <property type="entry name" value="Lysosome-assoc_membr_glycop"/>
</dbReference>
<evidence type="ECO:0000256" key="12">
    <source>
        <dbReference type="SAM" id="SignalP"/>
    </source>
</evidence>
<dbReference type="GO" id="GO:0031902">
    <property type="term" value="C:late endosome membrane"/>
    <property type="evidence" value="ECO:0007669"/>
    <property type="project" value="TreeGrafter"/>
</dbReference>
<feature type="domain" description="Lysosome-associated membrane glycoprotein 2-like luminal" evidence="13">
    <location>
        <begin position="762"/>
        <end position="918"/>
    </location>
</feature>
<keyword evidence="7 11" id="KW-1133">Transmembrane helix</keyword>
<feature type="domain" description="Lysosome-associated membrane glycoprotein 2-like luminal" evidence="13">
    <location>
        <begin position="554"/>
        <end position="702"/>
    </location>
</feature>
<dbReference type="FunFam" id="2.40.160.110:FF:000008">
    <property type="entry name" value="Uncharacterized protein"/>
    <property type="match status" value="2"/>
</dbReference>
<evidence type="ECO:0000259" key="13">
    <source>
        <dbReference type="Pfam" id="PF01299"/>
    </source>
</evidence>
<dbReference type="GO" id="GO:0005765">
    <property type="term" value="C:lysosomal membrane"/>
    <property type="evidence" value="ECO:0007669"/>
    <property type="project" value="UniProtKB-SubCell"/>
</dbReference>
<dbReference type="AlphaFoldDB" id="A0A8K0EBG6"/>
<keyword evidence="10" id="KW-0458">Lysosome</keyword>
<keyword evidence="4 10" id="KW-0812">Transmembrane</keyword>
<keyword evidence="5 12" id="KW-0732">Signal</keyword>
<evidence type="ECO:0000256" key="7">
    <source>
        <dbReference type="ARBA" id="ARBA00022989"/>
    </source>
</evidence>
<dbReference type="GO" id="GO:0005886">
    <property type="term" value="C:plasma membrane"/>
    <property type="evidence" value="ECO:0007669"/>
    <property type="project" value="UniProtKB-SubCell"/>
</dbReference>
<evidence type="ECO:0000256" key="6">
    <source>
        <dbReference type="ARBA" id="ARBA00022753"/>
    </source>
</evidence>
<evidence type="ECO:0000256" key="4">
    <source>
        <dbReference type="ARBA" id="ARBA00022692"/>
    </source>
</evidence>
<keyword evidence="8 10" id="KW-0472">Membrane</keyword>
<feature type="chain" id="PRO_5035471807" evidence="12">
    <location>
        <begin position="31"/>
        <end position="978"/>
    </location>
</feature>
<comment type="subcellular location">
    <subcellularLocation>
        <location evidence="1">Cell membrane</location>
        <topology evidence="1">Single-pass type I membrane protein</topology>
    </subcellularLocation>
    <subcellularLocation>
        <location evidence="2">Endosome membrane</location>
        <topology evidence="2">Single-pass type I membrane protein</topology>
    </subcellularLocation>
    <subcellularLocation>
        <location evidence="10">Lysosome membrane</location>
        <topology evidence="10">Single-pass type I membrane protein</topology>
    </subcellularLocation>
</comment>
<evidence type="ECO:0000256" key="5">
    <source>
        <dbReference type="ARBA" id="ARBA00022729"/>
    </source>
</evidence>
<evidence type="ECO:0000256" key="8">
    <source>
        <dbReference type="ARBA" id="ARBA00023136"/>
    </source>
</evidence>
<dbReference type="GO" id="GO:0072594">
    <property type="term" value="P:establishment of protein localization to organelle"/>
    <property type="evidence" value="ECO:0007669"/>
    <property type="project" value="TreeGrafter"/>
</dbReference>
<dbReference type="Proteomes" id="UP000838412">
    <property type="component" value="Chromosome 15"/>
</dbReference>
<gene>
    <name evidence="14" type="primary">LAMP1</name>
    <name evidence="14" type="ORF">BLAG_LOCUS8776</name>
</gene>
<feature type="signal peptide" evidence="12">
    <location>
        <begin position="1"/>
        <end position="30"/>
    </location>
</feature>
<keyword evidence="10" id="KW-1015">Disulfide bond</keyword>
<keyword evidence="9" id="KW-0325">Glycoprotein</keyword>
<accession>A0A8K0EBG6</accession>
<dbReference type="PROSITE" id="PS51407">
    <property type="entry name" value="LAMP_3"/>
    <property type="match status" value="1"/>
</dbReference>
<reference evidence="14" key="1">
    <citation type="submission" date="2022-01" db="EMBL/GenBank/DDBJ databases">
        <authorList>
            <person name="Braso-Vives M."/>
        </authorList>
    </citation>
    <scope>NUCLEOTIDE SEQUENCE</scope>
</reference>
<sequence>MAMASRLPFSSDRLFTIIFIVGLCVSATTASVGSSPPTGHFSLQEKDGRTCFLLDLSATCHVQYEKTDGTLATVSYPVPTFSQATGYCATEQYDTLSSIQLNFGDRVHGHGFNGTFALILNFQREAPVMTHFWLNEVISVHTLSPTLFPDAKFANMPMHTYNIGAYLNTSTFLSPRSYLCKSDELYLLNQYVLELPTNVTIDYIHVQPFEVQREGRFSQTEECPQDFLSTEEPPLTTTEPTNASFTIVPASSLLPTNRTHTTVMPTLPPPVGPTEPLQGNYTVYDSEGKVCLLADMGLQLRINYTQQNGQIATGVVNVPVNSEVSVPQLRLLARRPLLDVSHFMKKNGRPCFLLDLSATCHVQYEKTDGTPATVSYPVPTYSQATGYCATEQYDPHASSIQLHFGDPFPTRGFNGTFALILNFQRDAPVMTHFWLNEVVSVHTLSPELFPDAKFPNKYVNTYSFGTYLSTSAFQSPRSYLCKRDKLFLLDQYVSEPPTNVTIHYIHVQPFEVQREGRFSQTEECPQDFLSTEEPPLTTTGPYTTVTPVIPVGHFVLHDDKGQACLLANFGAMFRVEYELTQGISRNATYVLPENCTLSGSCEEKIVHVTLSFDTAFNLSASFSSDGKAFKLVSLSVGYVRSSDHFPDAMYPDTSSIEELSNLTLMETDAGKSYLCKEPEVIKIGSNVTLEVLELQIQPFGVKNGSFGEANECNKDNSSTIAPPPTNASFTIVPASSLLPTNRSHTTVMPTLPPPVGPTEPLQGNYTVYDSEGRVCLLADMGLQLRINYTQQNGQIATGVVNVPVNSEVSGKCSESHSSLTLAFYDDTFNLTVSFAMQNDGGSNTYRWKGLFFSYVEVPSIFLGTQHPNKPRLISNTSLDLLATPVGKSYKCNADENVTVTKDMTILVRRIHVQPFGVESGQFSAPEECAQDSNGSVDKTAIIVVGVVLFIVALCIAVIGVVGKRRERKMYIPLPSLLD</sequence>
<evidence type="ECO:0000256" key="1">
    <source>
        <dbReference type="ARBA" id="ARBA00004251"/>
    </source>
</evidence>
<dbReference type="PANTHER" id="PTHR11506:SF41">
    <property type="entry name" value="LYSOSOME-ASSOCIATED MEMBRANE GLYCOPROTEIN 1-LIKE"/>
    <property type="match status" value="1"/>
</dbReference>
<name>A0A8K0EBG6_BRALA</name>
<proteinExistence type="inferred from homology"/>
<keyword evidence="6" id="KW-0967">Endosome</keyword>
<dbReference type="InterPro" id="IPR018134">
    <property type="entry name" value="LAMP_CS"/>
</dbReference>
<evidence type="ECO:0000256" key="11">
    <source>
        <dbReference type="SAM" id="Phobius"/>
    </source>
</evidence>
<comment type="caution">
    <text evidence="10">Lacks conserved residue(s) required for the propagation of feature annotation.</text>
</comment>
<keyword evidence="15" id="KW-1185">Reference proteome</keyword>
<dbReference type="Gene3D" id="2.40.160.110">
    <property type="match status" value="5"/>
</dbReference>
<evidence type="ECO:0000313" key="14">
    <source>
        <dbReference type="EMBL" id="CAH1246939.1"/>
    </source>
</evidence>
<dbReference type="PRINTS" id="PR00336">
    <property type="entry name" value="LYSASSOCTDMP"/>
</dbReference>
<feature type="transmembrane region" description="Helical" evidence="11">
    <location>
        <begin position="940"/>
        <end position="961"/>
    </location>
</feature>
<evidence type="ECO:0000256" key="2">
    <source>
        <dbReference type="ARBA" id="ARBA00004530"/>
    </source>
</evidence>
<comment type="similarity">
    <text evidence="10">Belongs to the LAMP family.</text>
</comment>
<organism evidence="14 15">
    <name type="scientific">Branchiostoma lanceolatum</name>
    <name type="common">Common lancelet</name>
    <name type="synonym">Amphioxus lanceolatum</name>
    <dbReference type="NCBI Taxonomy" id="7740"/>
    <lineage>
        <taxon>Eukaryota</taxon>
        <taxon>Metazoa</taxon>
        <taxon>Chordata</taxon>
        <taxon>Cephalochordata</taxon>
        <taxon>Leptocardii</taxon>
        <taxon>Amphioxiformes</taxon>
        <taxon>Branchiostomatidae</taxon>
        <taxon>Branchiostoma</taxon>
    </lineage>
</organism>
<dbReference type="EMBL" id="OV696700">
    <property type="protein sequence ID" value="CAH1246939.1"/>
    <property type="molecule type" value="Genomic_DNA"/>
</dbReference>
<dbReference type="OrthoDB" id="10037042at2759"/>
<dbReference type="InterPro" id="IPR048528">
    <property type="entry name" value="Lamp2-like_luminal"/>
</dbReference>
<feature type="disulfide bond" evidence="10">
    <location>
        <begin position="891"/>
        <end position="928"/>
    </location>
</feature>